<keyword evidence="8" id="KW-1185">Reference proteome</keyword>
<feature type="domain" description="Glycoside hydrolase family 5" evidence="6">
    <location>
        <begin position="170"/>
        <end position="447"/>
    </location>
</feature>
<evidence type="ECO:0000313" key="7">
    <source>
        <dbReference type="EMBL" id="KAG6371851.1"/>
    </source>
</evidence>
<dbReference type="InterPro" id="IPR050386">
    <property type="entry name" value="Glycosyl_hydrolase_5"/>
</dbReference>
<keyword evidence="3 4" id="KW-0326">Glycosidase</keyword>
<keyword evidence="2 4" id="KW-0378">Hydrolase</keyword>
<dbReference type="InterPro" id="IPR001547">
    <property type="entry name" value="Glyco_hydro_5"/>
</dbReference>
<dbReference type="Gene3D" id="3.20.20.80">
    <property type="entry name" value="Glycosidases"/>
    <property type="match status" value="1"/>
</dbReference>
<dbReference type="PANTHER" id="PTHR31297:SF43">
    <property type="entry name" value="GLUCAN 1,3-BETA-GLUCOSIDASE 3"/>
    <property type="match status" value="1"/>
</dbReference>
<organism evidence="7 8">
    <name type="scientific">Boletus reticuloceps</name>
    <dbReference type="NCBI Taxonomy" id="495285"/>
    <lineage>
        <taxon>Eukaryota</taxon>
        <taxon>Fungi</taxon>
        <taxon>Dikarya</taxon>
        <taxon>Basidiomycota</taxon>
        <taxon>Agaricomycotina</taxon>
        <taxon>Agaricomycetes</taxon>
        <taxon>Agaricomycetidae</taxon>
        <taxon>Boletales</taxon>
        <taxon>Boletineae</taxon>
        <taxon>Boletaceae</taxon>
        <taxon>Boletoideae</taxon>
        <taxon>Boletus</taxon>
    </lineage>
</organism>
<evidence type="ECO:0000259" key="6">
    <source>
        <dbReference type="Pfam" id="PF00150"/>
    </source>
</evidence>
<evidence type="ECO:0000256" key="5">
    <source>
        <dbReference type="SAM" id="MobiDB-lite"/>
    </source>
</evidence>
<evidence type="ECO:0000313" key="8">
    <source>
        <dbReference type="Proteomes" id="UP000683000"/>
    </source>
</evidence>
<name>A0A8I3A5H1_9AGAM</name>
<comment type="similarity">
    <text evidence="1 4">Belongs to the glycosyl hydrolase 5 (cellulase A) family.</text>
</comment>
<dbReference type="OrthoDB" id="1887033at2759"/>
<evidence type="ECO:0000256" key="2">
    <source>
        <dbReference type="ARBA" id="ARBA00022801"/>
    </source>
</evidence>
<evidence type="ECO:0000256" key="3">
    <source>
        <dbReference type="ARBA" id="ARBA00023295"/>
    </source>
</evidence>
<dbReference type="GO" id="GO:0046557">
    <property type="term" value="F:glucan endo-1,6-beta-glucosidase activity"/>
    <property type="evidence" value="ECO:0007669"/>
    <property type="project" value="TreeGrafter"/>
</dbReference>
<dbReference type="SUPFAM" id="SSF51445">
    <property type="entry name" value="(Trans)glycosidases"/>
    <property type="match status" value="1"/>
</dbReference>
<proteinExistence type="inferred from homology"/>
<gene>
    <name evidence="7" type="ORF">JVT61DRAFT_8848</name>
</gene>
<dbReference type="PANTHER" id="PTHR31297">
    <property type="entry name" value="GLUCAN ENDO-1,6-BETA-GLUCOSIDASE B"/>
    <property type="match status" value="1"/>
</dbReference>
<comment type="caution">
    <text evidence="7">The sequence shown here is derived from an EMBL/GenBank/DDBJ whole genome shotgun (WGS) entry which is preliminary data.</text>
</comment>
<sequence length="600" mass="65012">MSSSTYVENFVTLLRALSLVEGSYKPVPANPLTSSSTAGSGYSDFDGPGTLGVPVDTTFNVSDPGLGFNSTSFHPASGGAIGADTQCPIVSYDSPPLANQTFWPFDPVTAAIYRYRRQQSVNLGSWQVRFVQENWMVPSLFTCASEPRSAEINIASGWGSVDNARAVLERHWDTFINQTDFDHLASIGINTVRLPIGYWTLGPTFVTGTPFEQYASVYTNAWPRVVRAINMAAQSGIGVLVDVHGATGSQNGQSHSGISDGQTRLFNNAAYMDKTIESYMFLADQLQNVTNVVGIEILNEPNDTPELSDFYSKAITAMRQRSSGGPSLPLYIHDGFNLQKYSTYLSNRSDFVVEDHHSYFVFTPADESEPASQHTGDVKGSISGDLGTADSKDRENLVIGEWSCALTAQSLAAQSNPDEARRQFCTTQMGVYTNTSAGWSFWSYNKEDCDADQGWCFKAAVGKSLPDTFFSYGKAPPTGPAELQRVYAAVASMTVPGSQSDILKSLQSSPMMAQGTNGTSAWNMTTAQQESSIEGYSDGYQTAKIFTQHGWSRLGFVEQYIRDTLSAMGGFIPQGTEDYYRSGFKVGLADGEGVVAAVLA</sequence>
<accession>A0A8I3A5H1</accession>
<dbReference type="Pfam" id="PF00150">
    <property type="entry name" value="Cellulase"/>
    <property type="match status" value="1"/>
</dbReference>
<dbReference type="InterPro" id="IPR018087">
    <property type="entry name" value="Glyco_hydro_5_CS"/>
</dbReference>
<dbReference type="InterPro" id="IPR017853">
    <property type="entry name" value="GH"/>
</dbReference>
<reference evidence="7" key="1">
    <citation type="submission" date="2021-03" db="EMBL/GenBank/DDBJ databases">
        <title>Evolutionary innovations through gain and loss of genes in the ectomycorrhizal Boletales.</title>
        <authorList>
            <person name="Wu G."/>
            <person name="Miyauchi S."/>
            <person name="Morin E."/>
            <person name="Yang Z.-L."/>
            <person name="Xu J."/>
            <person name="Martin F.M."/>
        </authorList>
    </citation>
    <scope>NUCLEOTIDE SEQUENCE</scope>
    <source>
        <strain evidence="7">BR01</strain>
    </source>
</reference>
<dbReference type="AlphaFoldDB" id="A0A8I3A5H1"/>
<dbReference type="GO" id="GO:0009251">
    <property type="term" value="P:glucan catabolic process"/>
    <property type="evidence" value="ECO:0007669"/>
    <property type="project" value="TreeGrafter"/>
</dbReference>
<evidence type="ECO:0000256" key="4">
    <source>
        <dbReference type="RuleBase" id="RU361153"/>
    </source>
</evidence>
<dbReference type="GO" id="GO:0005576">
    <property type="term" value="C:extracellular region"/>
    <property type="evidence" value="ECO:0007669"/>
    <property type="project" value="TreeGrafter"/>
</dbReference>
<feature type="region of interest" description="Disordered" evidence="5">
    <location>
        <begin position="367"/>
        <end position="387"/>
    </location>
</feature>
<evidence type="ECO:0000256" key="1">
    <source>
        <dbReference type="ARBA" id="ARBA00005641"/>
    </source>
</evidence>
<dbReference type="Proteomes" id="UP000683000">
    <property type="component" value="Unassembled WGS sequence"/>
</dbReference>
<dbReference type="PROSITE" id="PS00659">
    <property type="entry name" value="GLYCOSYL_HYDROL_F5"/>
    <property type="match status" value="1"/>
</dbReference>
<dbReference type="EMBL" id="JAGFBS010000031">
    <property type="protein sequence ID" value="KAG6371851.1"/>
    <property type="molecule type" value="Genomic_DNA"/>
</dbReference>
<dbReference type="GO" id="GO:0009986">
    <property type="term" value="C:cell surface"/>
    <property type="evidence" value="ECO:0007669"/>
    <property type="project" value="TreeGrafter"/>
</dbReference>
<protein>
    <submittedName>
        <fullName evidence="7">Glycoside hydrolase superfamily</fullName>
    </submittedName>
</protein>